<sequence length="124" mass="14619">MEKGLIYSPLTVHSDDEIKRILKMGSYEEILKLPLEIGMNHYDWKFAQDVCLQLAEHEDERIRANAILGLAYIARTKGKLSKHLVKPVILKELRRMENFKWRIEDAICDINLFLGWNLAFRHKI</sequence>
<dbReference type="RefSeq" id="WP_012860660.1">
    <property type="nucleotide sequence ID" value="NC_013517.1"/>
</dbReference>
<accession>D1AH30</accession>
<proteinExistence type="predicted"/>
<dbReference type="KEGG" id="str:Sterm_1196"/>
<dbReference type="InterPro" id="IPR049796">
    <property type="entry name" value="CdiI_Ct-like"/>
</dbReference>
<gene>
    <name evidence="1" type="ordered locus">Sterm_1196</name>
</gene>
<keyword evidence="2" id="KW-1185">Reference proteome</keyword>
<dbReference type="CDD" id="cd20694">
    <property type="entry name" value="CdiI_Ct-like"/>
    <property type="match status" value="1"/>
</dbReference>
<dbReference type="EMBL" id="CP001739">
    <property type="protein sequence ID" value="ACZ08064.1"/>
    <property type="molecule type" value="Genomic_DNA"/>
</dbReference>
<reference evidence="2" key="1">
    <citation type="submission" date="2009-09" db="EMBL/GenBank/DDBJ databases">
        <title>The complete chromosome of Sebaldella termitidis ATCC 33386.</title>
        <authorList>
            <consortium name="US DOE Joint Genome Institute (JGI-PGF)"/>
            <person name="Lucas S."/>
            <person name="Copeland A."/>
            <person name="Lapidus A."/>
            <person name="Glavina del Rio T."/>
            <person name="Dalin E."/>
            <person name="Tice H."/>
            <person name="Bruce D."/>
            <person name="Goodwin L."/>
            <person name="Pitluck S."/>
            <person name="Kyrpides N."/>
            <person name="Mavromatis K."/>
            <person name="Ivanova N."/>
            <person name="Mikhailova N."/>
            <person name="Sims D."/>
            <person name="Meincke L."/>
            <person name="Brettin T."/>
            <person name="Detter J.C."/>
            <person name="Han C."/>
            <person name="Larimer F."/>
            <person name="Land M."/>
            <person name="Hauser L."/>
            <person name="Markowitz V."/>
            <person name="Cheng J.F."/>
            <person name="Hugenholtz P."/>
            <person name="Woyke T."/>
            <person name="Wu D."/>
            <person name="Eisen J.A."/>
        </authorList>
    </citation>
    <scope>NUCLEOTIDE SEQUENCE [LARGE SCALE GENOMIC DNA]</scope>
    <source>
        <strain evidence="2">ATCC 33386 / NCTC 11300</strain>
    </source>
</reference>
<dbReference type="eggNOG" id="ENOG50334MZ">
    <property type="taxonomic scope" value="Bacteria"/>
</dbReference>
<evidence type="ECO:0000313" key="2">
    <source>
        <dbReference type="Proteomes" id="UP000000845"/>
    </source>
</evidence>
<organism evidence="1 2">
    <name type="scientific">Sebaldella termitidis (strain ATCC 33386 / NCTC 11300)</name>
    <dbReference type="NCBI Taxonomy" id="526218"/>
    <lineage>
        <taxon>Bacteria</taxon>
        <taxon>Fusobacteriati</taxon>
        <taxon>Fusobacteriota</taxon>
        <taxon>Fusobacteriia</taxon>
        <taxon>Fusobacteriales</taxon>
        <taxon>Leptotrichiaceae</taxon>
        <taxon>Sebaldella</taxon>
    </lineage>
</organism>
<dbReference type="AlphaFoldDB" id="D1AH30"/>
<name>D1AH30_SEBTE</name>
<dbReference type="Proteomes" id="UP000000845">
    <property type="component" value="Chromosome"/>
</dbReference>
<evidence type="ECO:0008006" key="3">
    <source>
        <dbReference type="Google" id="ProtNLM"/>
    </source>
</evidence>
<protein>
    <recommendedName>
        <fullName evidence="3">HEAT repeat domain-containing protein</fullName>
    </recommendedName>
</protein>
<dbReference type="STRING" id="526218.Sterm_1196"/>
<reference evidence="1 2" key="2">
    <citation type="journal article" date="2010" name="Stand. Genomic Sci.">
        <title>Complete genome sequence of Sebaldella termitidis type strain (NCTC 11300).</title>
        <authorList>
            <person name="Harmon-Smith M."/>
            <person name="Celia L."/>
            <person name="Chertkov O."/>
            <person name="Lapidus A."/>
            <person name="Copeland A."/>
            <person name="Glavina Del Rio T."/>
            <person name="Nolan M."/>
            <person name="Lucas S."/>
            <person name="Tice H."/>
            <person name="Cheng J.F."/>
            <person name="Han C."/>
            <person name="Detter J.C."/>
            <person name="Bruce D."/>
            <person name="Goodwin L."/>
            <person name="Pitluck S."/>
            <person name="Pati A."/>
            <person name="Liolios K."/>
            <person name="Ivanova N."/>
            <person name="Mavromatis K."/>
            <person name="Mikhailova N."/>
            <person name="Chen A."/>
            <person name="Palaniappan K."/>
            <person name="Land M."/>
            <person name="Hauser L."/>
            <person name="Chang Y.J."/>
            <person name="Jeffries C.D."/>
            <person name="Brettin T."/>
            <person name="Goker M."/>
            <person name="Beck B."/>
            <person name="Bristow J."/>
            <person name="Eisen J.A."/>
            <person name="Markowitz V."/>
            <person name="Hugenholtz P."/>
            <person name="Kyrpides N.C."/>
            <person name="Klenk H.P."/>
            <person name="Chen F."/>
        </authorList>
    </citation>
    <scope>NUCLEOTIDE SEQUENCE [LARGE SCALE GENOMIC DNA]</scope>
    <source>
        <strain evidence="2">ATCC 33386 / NCTC 11300</strain>
    </source>
</reference>
<evidence type="ECO:0000313" key="1">
    <source>
        <dbReference type="EMBL" id="ACZ08064.1"/>
    </source>
</evidence>
<dbReference type="HOGENOM" id="CLU_158024_0_0_0"/>